<dbReference type="GO" id="GO:0006508">
    <property type="term" value="P:proteolysis"/>
    <property type="evidence" value="ECO:0007669"/>
    <property type="project" value="InterPro"/>
</dbReference>
<evidence type="ECO:0000256" key="5">
    <source>
        <dbReference type="SAM" id="SignalP"/>
    </source>
</evidence>
<evidence type="ECO:0000313" key="7">
    <source>
        <dbReference type="EMBL" id="KAF2676408.1"/>
    </source>
</evidence>
<keyword evidence="8" id="KW-1185">Reference proteome</keyword>
<name>A0A6G1IE83_9PLEO</name>
<keyword evidence="2" id="KW-0677">Repeat</keyword>
<dbReference type="Gene3D" id="3.40.390.10">
    <property type="entry name" value="Collagenase (Catalytic Domain)"/>
    <property type="match status" value="1"/>
</dbReference>
<evidence type="ECO:0000256" key="3">
    <source>
        <dbReference type="ARBA" id="ARBA00023157"/>
    </source>
</evidence>
<keyword evidence="3" id="KW-1015">Disulfide bond</keyword>
<feature type="chain" id="PRO_5026038072" evidence="5">
    <location>
        <begin position="21"/>
        <end position="538"/>
    </location>
</feature>
<organism evidence="7 8">
    <name type="scientific">Lentithecium fluviatile CBS 122367</name>
    <dbReference type="NCBI Taxonomy" id="1168545"/>
    <lineage>
        <taxon>Eukaryota</taxon>
        <taxon>Fungi</taxon>
        <taxon>Dikarya</taxon>
        <taxon>Ascomycota</taxon>
        <taxon>Pezizomycotina</taxon>
        <taxon>Dothideomycetes</taxon>
        <taxon>Pleosporomycetidae</taxon>
        <taxon>Pleosporales</taxon>
        <taxon>Massarineae</taxon>
        <taxon>Lentitheciaceae</taxon>
        <taxon>Lentithecium</taxon>
    </lineage>
</organism>
<dbReference type="PANTHER" id="PTHR10127">
    <property type="entry name" value="DISCOIDIN, CUB, EGF, LAMININ , AND ZINC METALLOPROTEASE DOMAIN CONTAINING"/>
    <property type="match status" value="1"/>
</dbReference>
<evidence type="ECO:0000313" key="8">
    <source>
        <dbReference type="Proteomes" id="UP000799291"/>
    </source>
</evidence>
<keyword evidence="4" id="KW-0862">Zinc</keyword>
<feature type="signal peptide" evidence="5">
    <location>
        <begin position="1"/>
        <end position="20"/>
    </location>
</feature>
<reference evidence="7" key="1">
    <citation type="journal article" date="2020" name="Stud. Mycol.">
        <title>101 Dothideomycetes genomes: a test case for predicting lifestyles and emergence of pathogens.</title>
        <authorList>
            <person name="Haridas S."/>
            <person name="Albert R."/>
            <person name="Binder M."/>
            <person name="Bloem J."/>
            <person name="Labutti K."/>
            <person name="Salamov A."/>
            <person name="Andreopoulos B."/>
            <person name="Baker S."/>
            <person name="Barry K."/>
            <person name="Bills G."/>
            <person name="Bluhm B."/>
            <person name="Cannon C."/>
            <person name="Castanera R."/>
            <person name="Culley D."/>
            <person name="Daum C."/>
            <person name="Ezra D."/>
            <person name="Gonzalez J."/>
            <person name="Henrissat B."/>
            <person name="Kuo A."/>
            <person name="Liang C."/>
            <person name="Lipzen A."/>
            <person name="Lutzoni F."/>
            <person name="Magnuson J."/>
            <person name="Mondo S."/>
            <person name="Nolan M."/>
            <person name="Ohm R."/>
            <person name="Pangilinan J."/>
            <person name="Park H.-J."/>
            <person name="Ramirez L."/>
            <person name="Alfaro M."/>
            <person name="Sun H."/>
            <person name="Tritt A."/>
            <person name="Yoshinaga Y."/>
            <person name="Zwiers L.-H."/>
            <person name="Turgeon B."/>
            <person name="Goodwin S."/>
            <person name="Spatafora J."/>
            <person name="Crous P."/>
            <person name="Grigoriev I."/>
        </authorList>
    </citation>
    <scope>NUCLEOTIDE SEQUENCE</scope>
    <source>
        <strain evidence="7">CBS 122367</strain>
    </source>
</reference>
<feature type="binding site" evidence="4">
    <location>
        <position position="210"/>
    </location>
    <ligand>
        <name>Zn(2+)</name>
        <dbReference type="ChEBI" id="CHEBI:29105"/>
        <note>catalytic</note>
    </ligand>
</feature>
<dbReference type="Pfam" id="PF01400">
    <property type="entry name" value="Astacin"/>
    <property type="match status" value="1"/>
</dbReference>
<feature type="binding site" evidence="4">
    <location>
        <position position="220"/>
    </location>
    <ligand>
        <name>Zn(2+)</name>
        <dbReference type="ChEBI" id="CHEBI:29105"/>
        <note>catalytic</note>
    </ligand>
</feature>
<feature type="binding site" evidence="4">
    <location>
        <position position="214"/>
    </location>
    <ligand>
        <name>Zn(2+)</name>
        <dbReference type="ChEBI" id="CHEBI:29105"/>
        <note>catalytic</note>
    </ligand>
</feature>
<dbReference type="PROSITE" id="PS51864">
    <property type="entry name" value="ASTACIN"/>
    <property type="match status" value="1"/>
</dbReference>
<sequence>MHTTHLSTLIPLLLPYLCRAEPIPQETPNTIDKDLTTLEIHVAPNPLLTNDTTCLLGIECPEGTTQTVSYFTSVNDKAIIHGDVIFGSEADILAAAVNNTDENVTKRAYSIWPWEFSRKWPLGMILYQYEDATTAAGRGPKFEAAIKRWTNMLPFLSFVKYPDGDVNQPGVLMVRAIEDSTTYSYIGYVPYPEVQLGRPDLPETDYWYTHSIGHTLGLMHEHQRPDRDAYLTLDCSKVARNANGDTPVCGDSCVGTGCYFNILNFGEDWSGTYDIESIMHFNPGDFAKDLNDPPLKPIDPIVFGDRVFPTVTDANRVCDIYYEVCRGVCGDGILALANGEACDDGNNIDGDGCSADCRVEIIPTEWCGDTIVQTNLGEECEPPNTDTCDAFCHLKDPQPHCGNNNIEFSLGEECEPPNTPTCDADCHIIPDTNPGTCPNHCNPNVPDNLCHETTSCIALFGASGDPGLPFGLSYGCACRAGFRADGVDPADSSKQVRFSATEYTSWVFVEPGLSCDTLCSPDTNPYPCSEVPRHDECW</sequence>
<dbReference type="InterPro" id="IPR011936">
    <property type="entry name" value="Myxo_disulph_rpt"/>
</dbReference>
<gene>
    <name evidence="7" type="ORF">K458DRAFT_396982</name>
</gene>
<dbReference type="Pfam" id="PF13948">
    <property type="entry name" value="DUF4215"/>
    <property type="match status" value="1"/>
</dbReference>
<dbReference type="NCBIfam" id="TIGR02232">
    <property type="entry name" value="myxo_disulf_rpt"/>
    <property type="match status" value="1"/>
</dbReference>
<dbReference type="InterPro" id="IPR006026">
    <property type="entry name" value="Peptidase_Metallo"/>
</dbReference>
<proteinExistence type="predicted"/>
<dbReference type="SUPFAM" id="SSF55486">
    <property type="entry name" value="Metalloproteases ('zincins'), catalytic domain"/>
    <property type="match status" value="1"/>
</dbReference>
<dbReference type="GO" id="GO:0004222">
    <property type="term" value="F:metalloendopeptidase activity"/>
    <property type="evidence" value="ECO:0007669"/>
    <property type="project" value="InterPro"/>
</dbReference>
<dbReference type="AlphaFoldDB" id="A0A6G1IE83"/>
<dbReference type="InterPro" id="IPR001506">
    <property type="entry name" value="Peptidase_M12A"/>
</dbReference>
<evidence type="ECO:0000256" key="4">
    <source>
        <dbReference type="PROSITE-ProRule" id="PRU01211"/>
    </source>
</evidence>
<protein>
    <submittedName>
        <fullName evidence="7">Zincin</fullName>
    </submittedName>
</protein>
<evidence type="ECO:0000256" key="1">
    <source>
        <dbReference type="ARBA" id="ARBA00022729"/>
    </source>
</evidence>
<keyword evidence="1 5" id="KW-0732">Signal</keyword>
<feature type="domain" description="Peptidase M12A" evidence="6">
    <location>
        <begin position="103"/>
        <end position="326"/>
    </location>
</feature>
<comment type="cofactor">
    <cofactor evidence="4">
        <name>Zn(2+)</name>
        <dbReference type="ChEBI" id="CHEBI:29105"/>
    </cofactor>
    <text evidence="4">Binds 1 zinc ion per subunit.</text>
</comment>
<accession>A0A6G1IE83</accession>
<dbReference type="GO" id="GO:0008270">
    <property type="term" value="F:zinc ion binding"/>
    <property type="evidence" value="ECO:0007669"/>
    <property type="project" value="UniProtKB-UniRule"/>
</dbReference>
<dbReference type="EMBL" id="MU005635">
    <property type="protein sequence ID" value="KAF2676408.1"/>
    <property type="molecule type" value="Genomic_DNA"/>
</dbReference>
<dbReference type="OrthoDB" id="291007at2759"/>
<dbReference type="PANTHER" id="PTHR10127:SF850">
    <property type="entry name" value="METALLOENDOPEPTIDASE"/>
    <property type="match status" value="1"/>
</dbReference>
<dbReference type="Proteomes" id="UP000799291">
    <property type="component" value="Unassembled WGS sequence"/>
</dbReference>
<dbReference type="InterPro" id="IPR024079">
    <property type="entry name" value="MetalloPept_cat_dom_sf"/>
</dbReference>
<dbReference type="SMART" id="SM00235">
    <property type="entry name" value="ZnMc"/>
    <property type="match status" value="1"/>
</dbReference>
<evidence type="ECO:0000259" key="6">
    <source>
        <dbReference type="PROSITE" id="PS51864"/>
    </source>
</evidence>
<evidence type="ECO:0000256" key="2">
    <source>
        <dbReference type="ARBA" id="ARBA00022737"/>
    </source>
</evidence>
<comment type="caution">
    <text evidence="4">Lacks conserved residue(s) required for the propagation of feature annotation.</text>
</comment>
<keyword evidence="4" id="KW-0479">Metal-binding</keyword>